<organism evidence="6 7">
    <name type="scientific">Haladaptatus pallidirubidus</name>
    <dbReference type="NCBI Taxonomy" id="1008152"/>
    <lineage>
        <taxon>Archaea</taxon>
        <taxon>Methanobacteriati</taxon>
        <taxon>Methanobacteriota</taxon>
        <taxon>Stenosarchaea group</taxon>
        <taxon>Halobacteria</taxon>
        <taxon>Halobacteriales</taxon>
        <taxon>Haladaptataceae</taxon>
        <taxon>Haladaptatus</taxon>
    </lineage>
</organism>
<accession>A0AAV3UEY1</accession>
<dbReference type="Gene3D" id="3.40.1210.10">
    <property type="entry name" value="Survival protein SurE-like phosphatase/nucleotidase"/>
    <property type="match status" value="1"/>
</dbReference>
<reference evidence="6 7" key="1">
    <citation type="journal article" date="2019" name="Int. J. Syst. Evol. Microbiol.">
        <title>The Global Catalogue of Microorganisms (GCM) 10K type strain sequencing project: providing services to taxonomists for standard genome sequencing and annotation.</title>
        <authorList>
            <consortium name="The Broad Institute Genomics Platform"/>
            <consortium name="The Broad Institute Genome Sequencing Center for Infectious Disease"/>
            <person name="Wu L."/>
            <person name="Ma J."/>
        </authorList>
    </citation>
    <scope>NUCLEOTIDE SEQUENCE [LARGE SCALE GENOMIC DNA]</scope>
    <source>
        <strain evidence="6 7">JCM 17504</strain>
    </source>
</reference>
<keyword evidence="3 4" id="KW-0378">Hydrolase</keyword>
<dbReference type="GeneID" id="68612078"/>
<dbReference type="InterPro" id="IPR002828">
    <property type="entry name" value="SurE-like_Pase/nucleotidase"/>
</dbReference>
<keyword evidence="4" id="KW-0963">Cytoplasm</keyword>
<dbReference type="EC" id="3.1.3.5" evidence="4"/>
<dbReference type="Pfam" id="PF01975">
    <property type="entry name" value="SurE"/>
    <property type="match status" value="1"/>
</dbReference>
<comment type="catalytic activity">
    <reaction evidence="4">
        <text>a ribonucleoside 5'-phosphate + H2O = a ribonucleoside + phosphate</text>
        <dbReference type="Rhea" id="RHEA:12484"/>
        <dbReference type="ChEBI" id="CHEBI:15377"/>
        <dbReference type="ChEBI" id="CHEBI:18254"/>
        <dbReference type="ChEBI" id="CHEBI:43474"/>
        <dbReference type="ChEBI" id="CHEBI:58043"/>
        <dbReference type="EC" id="3.1.3.5"/>
    </reaction>
</comment>
<feature type="binding site" evidence="4">
    <location>
        <position position="9"/>
    </location>
    <ligand>
        <name>a divalent metal cation</name>
        <dbReference type="ChEBI" id="CHEBI:60240"/>
    </ligand>
</feature>
<keyword evidence="7" id="KW-1185">Reference proteome</keyword>
<gene>
    <name evidence="6" type="primary">surE_2</name>
    <name evidence="4" type="synonym">surE</name>
    <name evidence="6" type="ORF">GCM10025751_14890</name>
</gene>
<comment type="similarity">
    <text evidence="1 4">Belongs to the SurE nucleotidase family.</text>
</comment>
<feature type="binding site" evidence="4">
    <location>
        <position position="87"/>
    </location>
    <ligand>
        <name>a divalent metal cation</name>
        <dbReference type="ChEBI" id="CHEBI:60240"/>
    </ligand>
</feature>
<evidence type="ECO:0000256" key="2">
    <source>
        <dbReference type="ARBA" id="ARBA00022723"/>
    </source>
</evidence>
<feature type="binding site" evidence="4">
    <location>
        <position position="8"/>
    </location>
    <ligand>
        <name>a divalent metal cation</name>
        <dbReference type="ChEBI" id="CHEBI:60240"/>
    </ligand>
</feature>
<feature type="binding site" evidence="4">
    <location>
        <position position="39"/>
    </location>
    <ligand>
        <name>a divalent metal cation</name>
        <dbReference type="ChEBI" id="CHEBI:60240"/>
    </ligand>
</feature>
<dbReference type="GO" id="GO:0000166">
    <property type="term" value="F:nucleotide binding"/>
    <property type="evidence" value="ECO:0007669"/>
    <property type="project" value="UniProtKB-KW"/>
</dbReference>
<evidence type="ECO:0000313" key="7">
    <source>
        <dbReference type="Proteomes" id="UP001501729"/>
    </source>
</evidence>
<dbReference type="GO" id="GO:0005737">
    <property type="term" value="C:cytoplasm"/>
    <property type="evidence" value="ECO:0007669"/>
    <property type="project" value="UniProtKB-SubCell"/>
</dbReference>
<comment type="function">
    <text evidence="4">Nucleotidase that shows phosphatase activity on nucleoside 5'-monophosphates.</text>
</comment>
<dbReference type="Proteomes" id="UP001501729">
    <property type="component" value="Unassembled WGS sequence"/>
</dbReference>
<dbReference type="GO" id="GO:0046872">
    <property type="term" value="F:metal ion binding"/>
    <property type="evidence" value="ECO:0007669"/>
    <property type="project" value="UniProtKB-UniRule"/>
</dbReference>
<dbReference type="NCBIfam" id="TIGR00087">
    <property type="entry name" value="surE"/>
    <property type="match status" value="1"/>
</dbReference>
<dbReference type="PANTHER" id="PTHR30457:SF0">
    <property type="entry name" value="PHOSPHATASE, PUTATIVE (AFU_ORTHOLOGUE AFUA_4G01070)-RELATED"/>
    <property type="match status" value="1"/>
</dbReference>
<dbReference type="AlphaFoldDB" id="A0AAV3UEY1"/>
<protein>
    <recommendedName>
        <fullName evidence="4">5'-nucleotidase SurE</fullName>
        <ecNumber evidence="4">3.1.3.5</ecNumber>
    </recommendedName>
    <alternativeName>
        <fullName evidence="4">Nucleoside 5'-monophosphate phosphohydrolase</fullName>
    </alternativeName>
</protein>
<sequence>MNVLLTNDDGVDAPGLDALYNELSAVAEVTVVAPADNQSGAGRTNSHRVAVDDHERGFVVHGTPCDCVAVGLQALDPTPELVVSGCNAGPNFGAHKLDRSGTVGAAKEAVYLGVPGIAISAYDPVAGGLREFEREDFANPARVARYLVENADSIGSGTYLNVNVPTRERDSRIRITRPTRDFDVRIEKDGEEAGFAVVDQFYDPLRGDRPEELDDPKGTDRRALADGEISVSPLGVGHELKRSDRLSNVADTFG</sequence>
<evidence type="ECO:0000256" key="4">
    <source>
        <dbReference type="HAMAP-Rule" id="MF_00060"/>
    </source>
</evidence>
<comment type="caution">
    <text evidence="6">The sequence shown here is derived from an EMBL/GenBank/DDBJ whole genome shotgun (WGS) entry which is preliminary data.</text>
</comment>
<dbReference type="GO" id="GO:0008253">
    <property type="term" value="F:5'-nucleotidase activity"/>
    <property type="evidence" value="ECO:0007669"/>
    <property type="project" value="UniProtKB-UniRule"/>
</dbReference>
<dbReference type="InterPro" id="IPR036523">
    <property type="entry name" value="SurE-like_sf"/>
</dbReference>
<evidence type="ECO:0000256" key="3">
    <source>
        <dbReference type="ARBA" id="ARBA00022801"/>
    </source>
</evidence>
<evidence type="ECO:0000313" key="6">
    <source>
        <dbReference type="EMBL" id="GAA5046096.1"/>
    </source>
</evidence>
<dbReference type="HAMAP" id="MF_00060">
    <property type="entry name" value="SurE"/>
    <property type="match status" value="1"/>
</dbReference>
<keyword evidence="4" id="KW-0547">Nucleotide-binding</keyword>
<proteinExistence type="inferred from homology"/>
<dbReference type="EMBL" id="BAABKX010000001">
    <property type="protein sequence ID" value="GAA5046096.1"/>
    <property type="molecule type" value="Genomic_DNA"/>
</dbReference>
<dbReference type="InterPro" id="IPR030048">
    <property type="entry name" value="SurE"/>
</dbReference>
<evidence type="ECO:0000256" key="1">
    <source>
        <dbReference type="ARBA" id="ARBA00011062"/>
    </source>
</evidence>
<keyword evidence="2 4" id="KW-0479">Metal-binding</keyword>
<comment type="cofactor">
    <cofactor evidence="4">
        <name>a divalent metal cation</name>
        <dbReference type="ChEBI" id="CHEBI:60240"/>
    </cofactor>
    <text evidence="4">Binds 1 divalent metal cation per subunit.</text>
</comment>
<dbReference type="RefSeq" id="WP_227776272.1">
    <property type="nucleotide sequence ID" value="NZ_BAABKX010000001.1"/>
</dbReference>
<dbReference type="SUPFAM" id="SSF64167">
    <property type="entry name" value="SurE-like"/>
    <property type="match status" value="1"/>
</dbReference>
<name>A0AAV3UEY1_9EURY</name>
<feature type="domain" description="Survival protein SurE-like phosphatase/nucleotidase" evidence="5">
    <location>
        <begin position="3"/>
        <end position="180"/>
    </location>
</feature>
<comment type="subcellular location">
    <subcellularLocation>
        <location evidence="4">Cytoplasm</location>
    </subcellularLocation>
</comment>
<evidence type="ECO:0000259" key="5">
    <source>
        <dbReference type="Pfam" id="PF01975"/>
    </source>
</evidence>
<dbReference type="PANTHER" id="PTHR30457">
    <property type="entry name" value="5'-NUCLEOTIDASE SURE"/>
    <property type="match status" value="1"/>
</dbReference>